<dbReference type="PROSITE" id="PS50297">
    <property type="entry name" value="ANK_REP_REGION"/>
    <property type="match status" value="6"/>
</dbReference>
<dbReference type="AlphaFoldDB" id="A0AAE0VVW9"/>
<dbReference type="PANTHER" id="PTHR24126:SF14">
    <property type="entry name" value="ANK_REP_REGION DOMAIN-CONTAINING PROTEIN"/>
    <property type="match status" value="1"/>
</dbReference>
<dbReference type="SMART" id="SM00248">
    <property type="entry name" value="ANK"/>
    <property type="match status" value="10"/>
</dbReference>
<feature type="region of interest" description="Disordered" evidence="4">
    <location>
        <begin position="566"/>
        <end position="597"/>
    </location>
</feature>
<dbReference type="InterPro" id="IPR002110">
    <property type="entry name" value="Ankyrin_rpt"/>
</dbReference>
<reference evidence="6" key="3">
    <citation type="submission" date="2023-05" db="EMBL/GenBank/DDBJ databases">
        <authorList>
            <person name="Smith C.H."/>
        </authorList>
    </citation>
    <scope>NUCLEOTIDE SEQUENCE</scope>
    <source>
        <strain evidence="6">CHS0354</strain>
        <tissue evidence="6">Mantle</tissue>
    </source>
</reference>
<keyword evidence="1" id="KW-0677">Repeat</keyword>
<feature type="domain" description="SAM" evidence="5">
    <location>
        <begin position="716"/>
        <end position="779"/>
    </location>
</feature>
<keyword evidence="2 3" id="KW-0040">ANK repeat</keyword>
<evidence type="ECO:0000256" key="3">
    <source>
        <dbReference type="PROSITE-ProRule" id="PRU00023"/>
    </source>
</evidence>
<evidence type="ECO:0000256" key="4">
    <source>
        <dbReference type="SAM" id="MobiDB-lite"/>
    </source>
</evidence>
<dbReference type="Gene3D" id="1.25.40.20">
    <property type="entry name" value="Ankyrin repeat-containing domain"/>
    <property type="match status" value="3"/>
</dbReference>
<feature type="region of interest" description="Disordered" evidence="4">
    <location>
        <begin position="493"/>
        <end position="553"/>
    </location>
</feature>
<feature type="repeat" description="ANK" evidence="3">
    <location>
        <begin position="135"/>
        <end position="167"/>
    </location>
</feature>
<evidence type="ECO:0000313" key="7">
    <source>
        <dbReference type="Proteomes" id="UP001195483"/>
    </source>
</evidence>
<feature type="compositionally biased region" description="Polar residues" evidence="4">
    <location>
        <begin position="543"/>
        <end position="552"/>
    </location>
</feature>
<dbReference type="InterPro" id="IPR001660">
    <property type="entry name" value="SAM"/>
</dbReference>
<feature type="region of interest" description="Disordered" evidence="4">
    <location>
        <begin position="371"/>
        <end position="390"/>
    </location>
</feature>
<feature type="repeat" description="ANK" evidence="3">
    <location>
        <begin position="101"/>
        <end position="133"/>
    </location>
</feature>
<feature type="repeat" description="ANK" evidence="3">
    <location>
        <begin position="169"/>
        <end position="201"/>
    </location>
</feature>
<dbReference type="SUPFAM" id="SSF47769">
    <property type="entry name" value="SAM/Pointed domain"/>
    <property type="match status" value="1"/>
</dbReference>
<feature type="compositionally biased region" description="Low complexity" evidence="4">
    <location>
        <begin position="650"/>
        <end position="690"/>
    </location>
</feature>
<name>A0AAE0VVW9_9BIVA</name>
<feature type="region of interest" description="Disordered" evidence="4">
    <location>
        <begin position="628"/>
        <end position="715"/>
    </location>
</feature>
<gene>
    <name evidence="6" type="ORF">CHS0354_020358</name>
</gene>
<feature type="repeat" description="ANK" evidence="3">
    <location>
        <begin position="305"/>
        <end position="337"/>
    </location>
</feature>
<dbReference type="PROSITE" id="PS50105">
    <property type="entry name" value="SAM_DOMAIN"/>
    <property type="match status" value="1"/>
</dbReference>
<protein>
    <recommendedName>
        <fullName evidence="5">SAM domain-containing protein</fullName>
    </recommendedName>
</protein>
<dbReference type="EMBL" id="JAEAOA010001235">
    <property type="protein sequence ID" value="KAK3591000.1"/>
    <property type="molecule type" value="Genomic_DNA"/>
</dbReference>
<sequence length="834" mass="90331">MEQVRQLLSACEHGDAQTVQELLDQGVDVDSPDEYETTALQVAAANGHDQLVRLLLMRGAAADKPNFFGWTPLMQASRHGHVNIVALLLQHQVDLNARTRYGNSTLTLAARGGHHQVVRLLVESGIDLDSSGSVCEITPLLVAAQHGNDAVLRLLLDRGCDVNYRTQSTKITPLMVAALNGHMTTAQILIERGGDPNITDVCGKTALEIASIRGKREVTGYLDRKTTNKPIIAPEEVKPDIIEAAKHGDIYRISEILDLDVSQRDACNPQDGATPLMFAAMTGRLNIAQLLVEKGCDINKQDTISGWTALMQATYHGKKAVAVFLINVGADVTIQARNGCTAFDMASLIDDVDTDLLRLLADRTLKISKGEKSGKSKHWSKQNGSTVMPINGDPMLDEQPKSGLKGWLNRLSNRFRNLKIGRTFNSNRLTPLSLDTTSSDSLQDLTAKPSIQSPKLAPKKTNNFMMDSAMASSSITSYDTMLKETQKSASQYTLNINPPHSPMSKETLKPVIPPLLPQPSFALDGDERSRRTMSTRKGPPSIGSDSTMSSQGRPLLRPMKFLQSATNFSSSQISPTSSGRYTNSHPSPNSSGDYQQSDLFVPLASPSYPINAASLPYSTARSPIFFPTSTSSRLTMPRKSASSIPSAFRTASNTTSPNSSTSGSSSITPQRSSRSKGTSSKGSTTSTLTPSPSPTPGKFADENGPMLGSVNEHEGGLNDELSGILKKLSLEKYNPIFEEQEVDMEAFLTLTDDDLRELGISSIDSRRQILTAITELNTGKGRERQQFHDTMTTFQTTLKARIPSETGSEGTTLARLAAESHNAPLVNSDKSRSS</sequence>
<dbReference type="Pfam" id="PF12796">
    <property type="entry name" value="Ank_2"/>
    <property type="match status" value="3"/>
</dbReference>
<feature type="repeat" description="ANK" evidence="3">
    <location>
        <begin position="68"/>
        <end position="100"/>
    </location>
</feature>
<evidence type="ECO:0000313" key="6">
    <source>
        <dbReference type="EMBL" id="KAK3591000.1"/>
    </source>
</evidence>
<feature type="compositionally biased region" description="Polar residues" evidence="4">
    <location>
        <begin position="628"/>
        <end position="645"/>
    </location>
</feature>
<dbReference type="Gene3D" id="1.10.150.50">
    <property type="entry name" value="Transcription Factor, Ets-1"/>
    <property type="match status" value="1"/>
</dbReference>
<proteinExistence type="predicted"/>
<keyword evidence="7" id="KW-1185">Reference proteome</keyword>
<reference evidence="6" key="1">
    <citation type="journal article" date="2021" name="Genome Biol. Evol.">
        <title>A High-Quality Reference Genome for a Parasitic Bivalve with Doubly Uniparental Inheritance (Bivalvia: Unionida).</title>
        <authorList>
            <person name="Smith C.H."/>
        </authorList>
    </citation>
    <scope>NUCLEOTIDE SEQUENCE</scope>
    <source>
        <strain evidence="6">CHS0354</strain>
    </source>
</reference>
<feature type="repeat" description="ANK" evidence="3">
    <location>
        <begin position="35"/>
        <end position="67"/>
    </location>
</feature>
<dbReference type="InterPro" id="IPR013761">
    <property type="entry name" value="SAM/pointed_sf"/>
</dbReference>
<dbReference type="SUPFAM" id="SSF48403">
    <property type="entry name" value="Ankyrin repeat"/>
    <property type="match status" value="1"/>
</dbReference>
<reference evidence="6" key="2">
    <citation type="journal article" date="2021" name="Genome Biol. Evol.">
        <title>Developing a high-quality reference genome for a parasitic bivalve with doubly uniparental inheritance (Bivalvia: Unionida).</title>
        <authorList>
            <person name="Smith C.H."/>
        </authorList>
    </citation>
    <scope>NUCLEOTIDE SEQUENCE</scope>
    <source>
        <strain evidence="6">CHS0354</strain>
        <tissue evidence="6">Mantle</tissue>
    </source>
</reference>
<dbReference type="Pfam" id="PF00023">
    <property type="entry name" value="Ank"/>
    <property type="match status" value="1"/>
</dbReference>
<evidence type="ECO:0000256" key="1">
    <source>
        <dbReference type="ARBA" id="ARBA00022737"/>
    </source>
</evidence>
<dbReference type="SMART" id="SM00454">
    <property type="entry name" value="SAM"/>
    <property type="match status" value="1"/>
</dbReference>
<dbReference type="Proteomes" id="UP001195483">
    <property type="component" value="Unassembled WGS sequence"/>
</dbReference>
<dbReference type="PROSITE" id="PS50088">
    <property type="entry name" value="ANK_REPEAT"/>
    <property type="match status" value="7"/>
</dbReference>
<dbReference type="Pfam" id="PF00536">
    <property type="entry name" value="SAM_1"/>
    <property type="match status" value="1"/>
</dbReference>
<organism evidence="6 7">
    <name type="scientific">Potamilus streckersoni</name>
    <dbReference type="NCBI Taxonomy" id="2493646"/>
    <lineage>
        <taxon>Eukaryota</taxon>
        <taxon>Metazoa</taxon>
        <taxon>Spiralia</taxon>
        <taxon>Lophotrochozoa</taxon>
        <taxon>Mollusca</taxon>
        <taxon>Bivalvia</taxon>
        <taxon>Autobranchia</taxon>
        <taxon>Heteroconchia</taxon>
        <taxon>Palaeoheterodonta</taxon>
        <taxon>Unionida</taxon>
        <taxon>Unionoidea</taxon>
        <taxon>Unionidae</taxon>
        <taxon>Ambleminae</taxon>
        <taxon>Lampsilini</taxon>
        <taxon>Potamilus</taxon>
    </lineage>
</organism>
<evidence type="ECO:0000256" key="2">
    <source>
        <dbReference type="ARBA" id="ARBA00023043"/>
    </source>
</evidence>
<evidence type="ECO:0000259" key="5">
    <source>
        <dbReference type="PROSITE" id="PS50105"/>
    </source>
</evidence>
<dbReference type="PRINTS" id="PR01415">
    <property type="entry name" value="ANKYRIN"/>
</dbReference>
<comment type="caution">
    <text evidence="6">The sequence shown here is derived from an EMBL/GenBank/DDBJ whole genome shotgun (WGS) entry which is preliminary data.</text>
</comment>
<feature type="repeat" description="ANK" evidence="3">
    <location>
        <begin position="271"/>
        <end position="303"/>
    </location>
</feature>
<accession>A0AAE0VVW9</accession>
<dbReference type="PANTHER" id="PTHR24126">
    <property type="entry name" value="ANKYRIN REPEAT, PH AND SEC7 DOMAIN CONTAINING PROTEIN SECG-RELATED"/>
    <property type="match status" value="1"/>
</dbReference>
<dbReference type="InterPro" id="IPR036770">
    <property type="entry name" value="Ankyrin_rpt-contain_sf"/>
</dbReference>